<sequence>MKVIIFNSQRSFNGVIYNIAKVSNDRAEFMCAENFHALGILRTIMPQDYIDYLMSISAASNIKKPQFHAVISCEHEKKNKRELTDIAKQWLQKLGYGAQPYLIFFHYDTRVNHVHIVSCRVNWNGKGITSSFEVFRAYNHLNEILGIDPKKKALQDSIKALSYKYSSRMEFIILLYSMGYNCKIKNNFLSLIRYGRVQNEVSLEKIYTNITPYDRSSKRELELKEIFSENLHKYNTTIHKKKYLKNFKLSSPPIICTSEFIMMLKNNYNIQLIFHGNNRLLPTHYSIIDHHSKAIFEGSEICSIAEFIRPVNYKTITDNIFELDTNKIQMEDIDYGFKDTTGVSIGDFNIEIYEENDPQVLKQRRKNKKPISQ</sequence>
<accession>A0ABS7Z1P4</accession>
<proteinExistence type="predicted"/>
<evidence type="ECO:0000313" key="2">
    <source>
        <dbReference type="EMBL" id="MCA5004051.1"/>
    </source>
</evidence>
<feature type="domain" description="MobA/VirD2-like nuclease" evidence="1">
    <location>
        <begin position="60"/>
        <end position="136"/>
    </location>
</feature>
<organism evidence="2 3">
    <name type="scientific">Sphingobacterium bovistauri</name>
    <dbReference type="NCBI Taxonomy" id="2781959"/>
    <lineage>
        <taxon>Bacteria</taxon>
        <taxon>Pseudomonadati</taxon>
        <taxon>Bacteroidota</taxon>
        <taxon>Sphingobacteriia</taxon>
        <taxon>Sphingobacteriales</taxon>
        <taxon>Sphingobacteriaceae</taxon>
        <taxon>Sphingobacterium</taxon>
    </lineage>
</organism>
<gene>
    <name evidence="2" type="ORF">IPZ78_02655</name>
</gene>
<dbReference type="EMBL" id="JADEYP010000003">
    <property type="protein sequence ID" value="MCA5004051.1"/>
    <property type="molecule type" value="Genomic_DNA"/>
</dbReference>
<dbReference type="RefSeq" id="WP_225551385.1">
    <property type="nucleotide sequence ID" value="NZ_JADEYP010000003.1"/>
</dbReference>
<evidence type="ECO:0000259" key="1">
    <source>
        <dbReference type="Pfam" id="PF03432"/>
    </source>
</evidence>
<comment type="caution">
    <text evidence="2">The sequence shown here is derived from an EMBL/GenBank/DDBJ whole genome shotgun (WGS) entry which is preliminary data.</text>
</comment>
<keyword evidence="3" id="KW-1185">Reference proteome</keyword>
<dbReference type="InterPro" id="IPR005094">
    <property type="entry name" value="Endonuclease_MobA/VirD2"/>
</dbReference>
<reference evidence="2" key="1">
    <citation type="submission" date="2020-10" db="EMBL/GenBank/DDBJ databases">
        <authorList>
            <person name="Lu T."/>
            <person name="Wang Q."/>
            <person name="Han X."/>
        </authorList>
    </citation>
    <scope>NUCLEOTIDE SEQUENCE</scope>
    <source>
        <strain evidence="2">WQ 366</strain>
    </source>
</reference>
<evidence type="ECO:0000313" key="3">
    <source>
        <dbReference type="Proteomes" id="UP001165302"/>
    </source>
</evidence>
<dbReference type="Proteomes" id="UP001165302">
    <property type="component" value="Unassembled WGS sequence"/>
</dbReference>
<protein>
    <submittedName>
        <fullName evidence="2">Relaxase/mobilization nuclease domain-containing protein</fullName>
    </submittedName>
</protein>
<dbReference type="Pfam" id="PF03432">
    <property type="entry name" value="Relaxase"/>
    <property type="match status" value="1"/>
</dbReference>
<name>A0ABS7Z1P4_9SPHI</name>